<dbReference type="EMBL" id="CP113524">
    <property type="protein sequence ID" value="WAJ22888.1"/>
    <property type="molecule type" value="Genomic_DNA"/>
</dbReference>
<dbReference type="Proteomes" id="UP001163115">
    <property type="component" value="Chromosome"/>
</dbReference>
<organism evidence="2 3">
    <name type="scientific">Lacrimispora xylanolytica</name>
    <dbReference type="NCBI Taxonomy" id="29375"/>
    <lineage>
        <taxon>Bacteria</taxon>
        <taxon>Bacillati</taxon>
        <taxon>Bacillota</taxon>
        <taxon>Clostridia</taxon>
        <taxon>Lachnospirales</taxon>
        <taxon>Lachnospiraceae</taxon>
        <taxon>Lacrimispora</taxon>
    </lineage>
</organism>
<feature type="transmembrane region" description="Helical" evidence="1">
    <location>
        <begin position="52"/>
        <end position="77"/>
    </location>
</feature>
<accession>A0ABY7ABG7</accession>
<keyword evidence="1" id="KW-1133">Transmembrane helix</keyword>
<proteinExistence type="predicted"/>
<evidence type="ECO:0000313" key="3">
    <source>
        <dbReference type="Proteomes" id="UP001163115"/>
    </source>
</evidence>
<keyword evidence="1" id="KW-0812">Transmembrane</keyword>
<dbReference type="RefSeq" id="WP_268114535.1">
    <property type="nucleotide sequence ID" value="NZ_CP113524.1"/>
</dbReference>
<keyword evidence="1" id="KW-0472">Membrane</keyword>
<sequence>MFVLTSLKNRVIYYGISILSIMLLMVHSKNLIMLNSDYSVLNFFRNPNEYGVAALSGIFLLIVTTLLILGCAMKWINIIIHAEDAGDKIDGVIRILIAIWSGFICYTYYNKIIALCLGIAFVICIFLFFIHDN</sequence>
<feature type="transmembrane region" description="Helical" evidence="1">
    <location>
        <begin position="12"/>
        <end position="32"/>
    </location>
</feature>
<evidence type="ECO:0000256" key="1">
    <source>
        <dbReference type="SAM" id="Phobius"/>
    </source>
</evidence>
<reference evidence="2" key="1">
    <citation type="submission" date="2022-11" db="EMBL/GenBank/DDBJ databases">
        <title>Lacrimispora xylanolytica sy1, complete genome.</title>
        <authorList>
            <person name="Choi S."/>
        </authorList>
    </citation>
    <scope>NUCLEOTIDE SEQUENCE</scope>
    <source>
        <strain evidence="2">Sy1</strain>
    </source>
</reference>
<protein>
    <submittedName>
        <fullName evidence="2">Uncharacterized protein</fullName>
    </submittedName>
</protein>
<keyword evidence="3" id="KW-1185">Reference proteome</keyword>
<name>A0ABY7ABG7_9FIRM</name>
<evidence type="ECO:0000313" key="2">
    <source>
        <dbReference type="EMBL" id="WAJ22888.1"/>
    </source>
</evidence>
<gene>
    <name evidence="2" type="ORF">OW255_15115</name>
</gene>
<feature type="transmembrane region" description="Helical" evidence="1">
    <location>
        <begin position="112"/>
        <end position="130"/>
    </location>
</feature>